<evidence type="ECO:0000313" key="2">
    <source>
        <dbReference type="Proteomes" id="UP000198211"/>
    </source>
</evidence>
<accession>A0A225WPX2</accession>
<dbReference type="Proteomes" id="UP000198211">
    <property type="component" value="Unassembled WGS sequence"/>
</dbReference>
<dbReference type="AlphaFoldDB" id="A0A225WPX2"/>
<name>A0A225WPX2_9STRA</name>
<keyword evidence="2" id="KW-1185">Reference proteome</keyword>
<evidence type="ECO:0000313" key="1">
    <source>
        <dbReference type="EMBL" id="OWZ19378.1"/>
    </source>
</evidence>
<reference evidence="2" key="1">
    <citation type="submission" date="2017-03" db="EMBL/GenBank/DDBJ databases">
        <title>Phytopthora megakarya and P. palmivora, two closely related causual agents of cacao black pod achieved similar genome size and gene model numbers by different mechanisms.</title>
        <authorList>
            <person name="Ali S."/>
            <person name="Shao J."/>
            <person name="Larry D.J."/>
            <person name="Kronmiller B."/>
            <person name="Shen D."/>
            <person name="Strem M.D."/>
            <person name="Melnick R.L."/>
            <person name="Guiltinan M.J."/>
            <person name="Tyler B.M."/>
            <person name="Meinhardt L.W."/>
            <person name="Bailey B.A."/>
        </authorList>
    </citation>
    <scope>NUCLEOTIDE SEQUENCE [LARGE SCALE GENOMIC DNA]</scope>
    <source>
        <strain evidence="2">zdho120</strain>
    </source>
</reference>
<sequence length="215" mass="24375">MPTAADSLPMLSLWSKFEHISCGAQALTDIDAIHDTEDKDRSNSGLSDKYSLCGLYSVNNAVQSRDFLSVDELSPIVRRLNAAADVQGRDHHGDIKYDGYSTTALPEALRANGYQLRYLNETSTFKCSRSKWFRKVAFSRFGRLIIVDRHATQDDTGDTWHCIARAAVGDKYHFIDSDEFVYKPSTEAGLRHFFTEIPGDYTVKKINRQEKTFFT</sequence>
<dbReference type="OrthoDB" id="97379at2759"/>
<comment type="caution">
    <text evidence="1">The sequence shown here is derived from an EMBL/GenBank/DDBJ whole genome shotgun (WGS) entry which is preliminary data.</text>
</comment>
<dbReference type="EMBL" id="NBNE01000450">
    <property type="protein sequence ID" value="OWZ19378.1"/>
    <property type="molecule type" value="Genomic_DNA"/>
</dbReference>
<organism evidence="1 2">
    <name type="scientific">Phytophthora megakarya</name>
    <dbReference type="NCBI Taxonomy" id="4795"/>
    <lineage>
        <taxon>Eukaryota</taxon>
        <taxon>Sar</taxon>
        <taxon>Stramenopiles</taxon>
        <taxon>Oomycota</taxon>
        <taxon>Peronosporomycetes</taxon>
        <taxon>Peronosporales</taxon>
        <taxon>Peronosporaceae</taxon>
        <taxon>Phytophthora</taxon>
    </lineage>
</organism>
<gene>
    <name evidence="1" type="ORF">PHMEG_0006393</name>
</gene>
<protein>
    <submittedName>
        <fullName evidence="1">Uncharacterized protein</fullName>
    </submittedName>
</protein>
<proteinExistence type="predicted"/>